<dbReference type="Proteomes" id="UP000030764">
    <property type="component" value="Unassembled WGS sequence"/>
</dbReference>
<evidence type="ECO:0008006" key="4">
    <source>
        <dbReference type="Google" id="ProtNLM"/>
    </source>
</evidence>
<dbReference type="EMBL" id="KL363266">
    <property type="protein sequence ID" value="KFD49674.1"/>
    <property type="molecule type" value="Genomic_DNA"/>
</dbReference>
<evidence type="ECO:0000313" key="2">
    <source>
        <dbReference type="EMBL" id="KFD66332.1"/>
    </source>
</evidence>
<dbReference type="SUPFAM" id="SSF50630">
    <property type="entry name" value="Acid proteases"/>
    <property type="match status" value="1"/>
</dbReference>
<reference evidence="1 3" key="1">
    <citation type="journal article" date="2014" name="Nat. Genet.">
        <title>Genome and transcriptome of the porcine whipworm Trichuris suis.</title>
        <authorList>
            <person name="Jex A.R."/>
            <person name="Nejsum P."/>
            <person name="Schwarz E.M."/>
            <person name="Hu L."/>
            <person name="Young N.D."/>
            <person name="Hall R.S."/>
            <person name="Korhonen P.K."/>
            <person name="Liao S."/>
            <person name="Thamsborg S."/>
            <person name="Xia J."/>
            <person name="Xu P."/>
            <person name="Wang S."/>
            <person name="Scheerlinck J.P."/>
            <person name="Hofmann A."/>
            <person name="Sternberg P.W."/>
            <person name="Wang J."/>
            <person name="Gasser R.B."/>
        </authorList>
    </citation>
    <scope>NUCLEOTIDE SEQUENCE [LARGE SCALE GENOMIC DNA]</scope>
    <source>
        <strain evidence="2">DCEP-RM93F</strain>
        <strain evidence="1">DCEP-RM93M</strain>
    </source>
</reference>
<proteinExistence type="predicted"/>
<gene>
    <name evidence="1" type="ORF">M513_09506</name>
    <name evidence="2" type="ORF">M514_09506</name>
</gene>
<evidence type="ECO:0000313" key="3">
    <source>
        <dbReference type="Proteomes" id="UP000030764"/>
    </source>
</evidence>
<keyword evidence="3" id="KW-1185">Reference proteome</keyword>
<dbReference type="AlphaFoldDB" id="A0A085LXH8"/>
<name>A0A085LXH8_9BILA</name>
<dbReference type="Gene3D" id="2.40.70.10">
    <property type="entry name" value="Acid Proteases"/>
    <property type="match status" value="1"/>
</dbReference>
<dbReference type="Proteomes" id="UP000030758">
    <property type="component" value="Unassembled WGS sequence"/>
</dbReference>
<sequence>MEVDSGAAITLISEVTLRRLSSNTHLDVLPFAPVLRDFQGQTVSIIGASNVRVEYGTFSGILQVVMVKGNRCNLPGRNWFSDLNIQLSEVHQVNSPCIDKLLEEYDELFSDNFGTVKGPPVTLYTDESVIPIQMSAR</sequence>
<evidence type="ECO:0000313" key="1">
    <source>
        <dbReference type="EMBL" id="KFD49674.1"/>
    </source>
</evidence>
<dbReference type="InterPro" id="IPR021109">
    <property type="entry name" value="Peptidase_aspartic_dom_sf"/>
</dbReference>
<protein>
    <recommendedName>
        <fullName evidence="4">Peptidase A2 domain-containing protein</fullName>
    </recommendedName>
</protein>
<accession>A0A085LXH8</accession>
<dbReference type="EMBL" id="KL367526">
    <property type="protein sequence ID" value="KFD66332.1"/>
    <property type="molecule type" value="Genomic_DNA"/>
</dbReference>
<organism evidence="1 3">
    <name type="scientific">Trichuris suis</name>
    <name type="common">pig whipworm</name>
    <dbReference type="NCBI Taxonomy" id="68888"/>
    <lineage>
        <taxon>Eukaryota</taxon>
        <taxon>Metazoa</taxon>
        <taxon>Ecdysozoa</taxon>
        <taxon>Nematoda</taxon>
        <taxon>Enoplea</taxon>
        <taxon>Dorylaimia</taxon>
        <taxon>Trichinellida</taxon>
        <taxon>Trichuridae</taxon>
        <taxon>Trichuris</taxon>
    </lineage>
</organism>